<sequence>VTTVLGGVYAHAADLVLVAPGPQLTGDRLRRLGWGLHDGGVALSVVSELAGVSAERVRPVTAAGLTLLHIAPPLRGGPQAALKNALDRTGALFGLLALTPLLLAVALSVRLSSR</sequence>
<name>A0A6G3XYC5_9ACTN</name>
<gene>
    <name evidence="2" type="ORF">G3M58_92250</name>
</gene>
<feature type="transmembrane region" description="Helical" evidence="1">
    <location>
        <begin position="91"/>
        <end position="109"/>
    </location>
</feature>
<organism evidence="2">
    <name type="scientific">Streptomyces sp. SID7499</name>
    <dbReference type="NCBI Taxonomy" id="2706086"/>
    <lineage>
        <taxon>Bacteria</taxon>
        <taxon>Bacillati</taxon>
        <taxon>Actinomycetota</taxon>
        <taxon>Actinomycetes</taxon>
        <taxon>Kitasatosporales</taxon>
        <taxon>Streptomycetaceae</taxon>
        <taxon>Streptomyces</taxon>
    </lineage>
</organism>
<dbReference type="GO" id="GO:0016740">
    <property type="term" value="F:transferase activity"/>
    <property type="evidence" value="ECO:0007669"/>
    <property type="project" value="UniProtKB-KW"/>
</dbReference>
<reference evidence="2" key="1">
    <citation type="submission" date="2020-01" db="EMBL/GenBank/DDBJ databases">
        <title>Insect and environment-associated Actinomycetes.</title>
        <authorList>
            <person name="Currrie C."/>
            <person name="Chevrette M."/>
            <person name="Carlson C."/>
            <person name="Stubbendieck R."/>
            <person name="Wendt-Pienkowski E."/>
        </authorList>
    </citation>
    <scope>NUCLEOTIDE SEQUENCE</scope>
    <source>
        <strain evidence="2">SID7499</strain>
    </source>
</reference>
<proteinExistence type="predicted"/>
<evidence type="ECO:0000313" key="2">
    <source>
        <dbReference type="EMBL" id="NEE22819.1"/>
    </source>
</evidence>
<dbReference type="AlphaFoldDB" id="A0A6G3XYC5"/>
<keyword evidence="1" id="KW-0812">Transmembrane</keyword>
<keyword evidence="1" id="KW-0472">Membrane</keyword>
<feature type="non-terminal residue" evidence="2">
    <location>
        <position position="1"/>
    </location>
</feature>
<comment type="caution">
    <text evidence="2">The sequence shown here is derived from an EMBL/GenBank/DDBJ whole genome shotgun (WGS) entry which is preliminary data.</text>
</comment>
<keyword evidence="2" id="KW-0808">Transferase</keyword>
<feature type="non-terminal residue" evidence="2">
    <location>
        <position position="114"/>
    </location>
</feature>
<dbReference type="EMBL" id="JAAGMN010009969">
    <property type="protein sequence ID" value="NEE22819.1"/>
    <property type="molecule type" value="Genomic_DNA"/>
</dbReference>
<keyword evidence="1" id="KW-1133">Transmembrane helix</keyword>
<accession>A0A6G3XYC5</accession>
<evidence type="ECO:0000256" key="1">
    <source>
        <dbReference type="SAM" id="Phobius"/>
    </source>
</evidence>
<protein>
    <submittedName>
        <fullName evidence="2">Sugar transferase</fullName>
    </submittedName>
</protein>